<evidence type="ECO:0000313" key="2">
    <source>
        <dbReference type="EMBL" id="CAL5219915.1"/>
    </source>
</evidence>
<protein>
    <submittedName>
        <fullName evidence="2">G1845 protein</fullName>
    </submittedName>
</protein>
<dbReference type="Pfam" id="PF09348">
    <property type="entry name" value="DUF1990"/>
    <property type="match status" value="1"/>
</dbReference>
<reference evidence="2 3" key="1">
    <citation type="submission" date="2024-06" db="EMBL/GenBank/DDBJ databases">
        <authorList>
            <person name="Kraege A."/>
            <person name="Thomma B."/>
        </authorList>
    </citation>
    <scope>NUCLEOTIDE SEQUENCE [LARGE SCALE GENOMIC DNA]</scope>
</reference>
<dbReference type="Proteomes" id="UP001497392">
    <property type="component" value="Unassembled WGS sequence"/>
</dbReference>
<sequence length="148" mass="16631">MQEGAAVILITRIFGAAYVLTPLRITYAVESSGVHCIPGSEATCNIRQLPCFAKGERFDLALTSLEGSALGIEERYSVQWCQEDDSVWYEMYAISKPATLDAYLGYPLLRYYQRKVREASIAVMKKLLAPEEDTVDAAMRMWDTMKMG</sequence>
<gene>
    <name evidence="2" type="primary">g1845</name>
    <name evidence="2" type="ORF">VP750_LOCUS1574</name>
</gene>
<dbReference type="EMBL" id="CAXHTA020000002">
    <property type="protein sequence ID" value="CAL5219915.1"/>
    <property type="molecule type" value="Genomic_DNA"/>
</dbReference>
<proteinExistence type="predicted"/>
<evidence type="ECO:0000313" key="3">
    <source>
        <dbReference type="Proteomes" id="UP001497392"/>
    </source>
</evidence>
<keyword evidence="3" id="KW-1185">Reference proteome</keyword>
<dbReference type="InterPro" id="IPR018960">
    <property type="entry name" value="DUF1990"/>
</dbReference>
<comment type="caution">
    <text evidence="2">The sequence shown here is derived from an EMBL/GenBank/DDBJ whole genome shotgun (WGS) entry which is preliminary data.</text>
</comment>
<dbReference type="PANTHER" id="PTHR34202">
    <property type="entry name" value="UPF0548 PROTEIN"/>
    <property type="match status" value="1"/>
</dbReference>
<accession>A0ABP1FMS6</accession>
<evidence type="ECO:0000259" key="1">
    <source>
        <dbReference type="Pfam" id="PF09348"/>
    </source>
</evidence>
<organism evidence="2 3">
    <name type="scientific">Coccomyxa viridis</name>
    <dbReference type="NCBI Taxonomy" id="1274662"/>
    <lineage>
        <taxon>Eukaryota</taxon>
        <taxon>Viridiplantae</taxon>
        <taxon>Chlorophyta</taxon>
        <taxon>core chlorophytes</taxon>
        <taxon>Trebouxiophyceae</taxon>
        <taxon>Trebouxiophyceae incertae sedis</taxon>
        <taxon>Coccomyxaceae</taxon>
        <taxon>Coccomyxa</taxon>
    </lineage>
</organism>
<feature type="domain" description="DUF1990" evidence="1">
    <location>
        <begin position="3"/>
        <end position="121"/>
    </location>
</feature>
<name>A0ABP1FMS6_9CHLO</name>
<dbReference type="PANTHER" id="PTHR34202:SF1">
    <property type="entry name" value="UPF0548 PROTEIN"/>
    <property type="match status" value="1"/>
</dbReference>